<dbReference type="Proteomes" id="UP000238322">
    <property type="component" value="Unassembled WGS sequence"/>
</dbReference>
<evidence type="ECO:0000313" key="2">
    <source>
        <dbReference type="Proteomes" id="UP000238322"/>
    </source>
</evidence>
<proteinExistence type="predicted"/>
<name>A0A2S8FDG5_9BACT</name>
<accession>A0A2S8FDG5</accession>
<protein>
    <submittedName>
        <fullName evidence="1">Uncharacterized protein</fullName>
    </submittedName>
</protein>
<dbReference type="AlphaFoldDB" id="A0A2S8FDG5"/>
<sequence length="87" mass="10289">MIRDRELDSVSTKIIHALAVDLRYHVQAVFDENRILVKIIDAITDVCEVTIRPYFLALRPIYQPQHFFQKTLIDFGFVLLAHFKRVF</sequence>
<organism evidence="1 2">
    <name type="scientific">Blastopirellula marina</name>
    <dbReference type="NCBI Taxonomy" id="124"/>
    <lineage>
        <taxon>Bacteria</taxon>
        <taxon>Pseudomonadati</taxon>
        <taxon>Planctomycetota</taxon>
        <taxon>Planctomycetia</taxon>
        <taxon>Pirellulales</taxon>
        <taxon>Pirellulaceae</taxon>
        <taxon>Blastopirellula</taxon>
    </lineage>
</organism>
<evidence type="ECO:0000313" key="1">
    <source>
        <dbReference type="EMBL" id="PQO30199.1"/>
    </source>
</evidence>
<gene>
    <name evidence="1" type="ORF">C5Y83_22750</name>
</gene>
<comment type="caution">
    <text evidence="1">The sequence shown here is derived from an EMBL/GenBank/DDBJ whole genome shotgun (WGS) entry which is preliminary data.</text>
</comment>
<dbReference type="EMBL" id="PUHY01000014">
    <property type="protein sequence ID" value="PQO30199.1"/>
    <property type="molecule type" value="Genomic_DNA"/>
</dbReference>
<reference evidence="1 2" key="1">
    <citation type="submission" date="2018-02" db="EMBL/GenBank/DDBJ databases">
        <title>Comparative genomes isolates from brazilian mangrove.</title>
        <authorList>
            <person name="Araujo J.E."/>
            <person name="Taketani R.G."/>
            <person name="Silva M.C.P."/>
            <person name="Loureco M.V."/>
            <person name="Andreote F.D."/>
        </authorList>
    </citation>
    <scope>NUCLEOTIDE SEQUENCE [LARGE SCALE GENOMIC DNA]</scope>
    <source>
        <strain evidence="1 2">Hex-1 MGV</strain>
    </source>
</reference>